<name>A0A5B8IG11_9VIRU</name>
<reference evidence="2" key="1">
    <citation type="submission" date="2018-11" db="EMBL/GenBank/DDBJ databases">
        <title>A distinct lineage of giant viruses engineers rhodopsin photosystems in predatory marine eukaryotes.</title>
        <authorList>
            <person name="Needham D.M."/>
            <person name="Yoshizawa S."/>
            <person name="Hosaka T."/>
            <person name="Poirier C."/>
            <person name="Choi C.-J."/>
            <person name="Hehenberger E."/>
            <person name="Irwin N.A.T."/>
            <person name="Wilken S."/>
            <person name="Yung C.-M."/>
            <person name="Bachy C."/>
            <person name="Kurihara R."/>
            <person name="Nakajima Y."/>
            <person name="Kojima K."/>
            <person name="Kimura-Someya T."/>
            <person name="Leonard G."/>
            <person name="Malmstrom R.R."/>
            <person name="Mende D."/>
            <person name="Olson D.K."/>
            <person name="Sudo Y."/>
            <person name="Sudek S."/>
            <person name="Richards T.A."/>
            <person name="DeLong E.F."/>
            <person name="Keeling P.J."/>
            <person name="Santoro A.E."/>
            <person name="Shirouzu M."/>
            <person name="Iwasaki W."/>
            <person name="Worden A.Z."/>
        </authorList>
    </citation>
    <scope>NUCLEOTIDE SEQUENCE</scope>
</reference>
<keyword evidence="1" id="KW-1133">Transmembrane helix</keyword>
<protein>
    <submittedName>
        <fullName evidence="2">Uncharacterized protein</fullName>
    </submittedName>
</protein>
<gene>
    <name evidence="2" type="ORF">2_79</name>
</gene>
<organism evidence="2">
    <name type="scientific">Mimiviridae sp. ChoanoV1</name>
    <dbReference type="NCBI Taxonomy" id="2596887"/>
    <lineage>
        <taxon>Viruses</taxon>
        <taxon>Varidnaviria</taxon>
        <taxon>Bamfordvirae</taxon>
        <taxon>Nucleocytoviricota</taxon>
        <taxon>Megaviricetes</taxon>
        <taxon>Imitervirales</taxon>
        <taxon>Schizomimiviridae</taxon>
    </lineage>
</organism>
<evidence type="ECO:0000313" key="2">
    <source>
        <dbReference type="EMBL" id="QDY52007.1"/>
    </source>
</evidence>
<accession>A0A5B8IG11</accession>
<proteinExistence type="predicted"/>
<evidence type="ECO:0000256" key="1">
    <source>
        <dbReference type="SAM" id="Phobius"/>
    </source>
</evidence>
<dbReference type="EMBL" id="MK250086">
    <property type="protein sequence ID" value="QDY52007.1"/>
    <property type="molecule type" value="Genomic_DNA"/>
</dbReference>
<feature type="transmembrane region" description="Helical" evidence="1">
    <location>
        <begin position="6"/>
        <end position="26"/>
    </location>
</feature>
<sequence length="389" mass="44168">MAIIDSEQILLIMLISIVLIVIMISCQKMRLDNNDKNNIKNNNLRVENFENNSNDPEDNLDELKKYMKIQGLYPMSKGSDMSKYVLKSQVDKEKACPDMSKYISKSAVPRQVKCPVINRDEWIKKTELPPNWNKECPKQPDLTNYVLKSTIPPTQECPACVCPKIKVNAGLCREPTKEDCLKSGVLKDACPKPEPCPVPQCPDVKPCPAQLPCPVTKCPKIPQKGQCPRPTRCPPSKDCPKCYGVKYVKVPVVKSEPPQKPPRGSIFPQNLIETRLVREKMPREPRQPKIVEIDNSEDIDKIREQLRKEIYDELKKEMSSKNTSVEVQAPSTSTVIMSEENMFPSFTEPIEVKDDVVAKVQKKVRGMCNKANLNNMFKKYGSLGFNNNM</sequence>
<keyword evidence="1" id="KW-0472">Membrane</keyword>
<keyword evidence="1" id="KW-0812">Transmembrane</keyword>